<keyword evidence="3" id="KW-1185">Reference proteome</keyword>
<gene>
    <name evidence="2" type="ORF">PPROV_000935600</name>
</gene>
<accession>A0A830HV76</accession>
<evidence type="ECO:0000313" key="2">
    <source>
        <dbReference type="EMBL" id="GHP10625.1"/>
    </source>
</evidence>
<dbReference type="AlphaFoldDB" id="A0A830HV76"/>
<evidence type="ECO:0000256" key="1">
    <source>
        <dbReference type="SAM" id="MobiDB-lite"/>
    </source>
</evidence>
<feature type="region of interest" description="Disordered" evidence="1">
    <location>
        <begin position="90"/>
        <end position="114"/>
    </location>
</feature>
<protein>
    <submittedName>
        <fullName evidence="2">Uncharacterized protein</fullName>
    </submittedName>
</protein>
<name>A0A830HV76_9CHLO</name>
<organism evidence="2 3">
    <name type="scientific">Pycnococcus provasolii</name>
    <dbReference type="NCBI Taxonomy" id="41880"/>
    <lineage>
        <taxon>Eukaryota</taxon>
        <taxon>Viridiplantae</taxon>
        <taxon>Chlorophyta</taxon>
        <taxon>Pseudoscourfieldiophyceae</taxon>
        <taxon>Pseudoscourfieldiales</taxon>
        <taxon>Pycnococcaceae</taxon>
        <taxon>Pycnococcus</taxon>
    </lineage>
</organism>
<evidence type="ECO:0000313" key="3">
    <source>
        <dbReference type="Proteomes" id="UP000660262"/>
    </source>
</evidence>
<sequence>MKDESAEFIKQWMPDAEKYVVAADVTARKPQVAKVAMAGVVASSASGLCSALVDTLHDISTNLKKVVSSWLSSVPPSKTTTKAKAAEQQCCPPASSCGPPPMPARAVKASTASS</sequence>
<reference evidence="2" key="1">
    <citation type="submission" date="2020-10" db="EMBL/GenBank/DDBJ databases">
        <title>Unveiling of a novel bifunctional photoreceptor, Dualchrome1, isolated from a cosmopolitan green alga.</title>
        <authorList>
            <person name="Suzuki S."/>
            <person name="Kawachi M."/>
        </authorList>
    </citation>
    <scope>NUCLEOTIDE SEQUENCE</scope>
    <source>
        <strain evidence="2">NIES 2893</strain>
    </source>
</reference>
<comment type="caution">
    <text evidence="2">The sequence shown here is derived from an EMBL/GenBank/DDBJ whole genome shotgun (WGS) entry which is preliminary data.</text>
</comment>
<dbReference type="EMBL" id="BNJQ01000030">
    <property type="protein sequence ID" value="GHP10625.1"/>
    <property type="molecule type" value="Genomic_DNA"/>
</dbReference>
<proteinExistence type="predicted"/>
<dbReference type="Proteomes" id="UP000660262">
    <property type="component" value="Unassembled WGS sequence"/>
</dbReference>